<sequence length="43" mass="4692">MARHIELIQPNLGYLIEKSSPSQSPWIDVSSDANKNASQHAAS</sequence>
<dbReference type="EMBL" id="HG322949">
    <property type="protein sequence ID" value="CDG83523.1"/>
    <property type="molecule type" value="Genomic_DNA"/>
</dbReference>
<accession>W0V854</accession>
<dbReference type="AlphaFoldDB" id="W0V854"/>
<gene>
    <name evidence="2" type="ORF">GJA_2895</name>
</gene>
<feature type="region of interest" description="Disordered" evidence="1">
    <location>
        <begin position="19"/>
        <end position="43"/>
    </location>
</feature>
<reference evidence="2 3" key="1">
    <citation type="journal article" date="2015" name="Genome Announc.">
        <title>Genome Sequence of Mushroom Soft-Rot Pathogen Janthinobacterium agaricidamnosum.</title>
        <authorList>
            <person name="Graupner K."/>
            <person name="Lackner G."/>
            <person name="Hertweck C."/>
        </authorList>
    </citation>
    <scope>NUCLEOTIDE SEQUENCE [LARGE SCALE GENOMIC DNA]</scope>
    <source>
        <strain evidence="3">NBRC 102515 / DSM 9628</strain>
    </source>
</reference>
<proteinExistence type="predicted"/>
<dbReference type="HOGENOM" id="CLU_3234698_0_0_4"/>
<keyword evidence="3" id="KW-1185">Reference proteome</keyword>
<evidence type="ECO:0000313" key="3">
    <source>
        <dbReference type="Proteomes" id="UP000027604"/>
    </source>
</evidence>
<dbReference type="KEGG" id="jag:GJA_2895"/>
<evidence type="ECO:0000313" key="2">
    <source>
        <dbReference type="EMBL" id="CDG83523.1"/>
    </source>
</evidence>
<evidence type="ECO:0000256" key="1">
    <source>
        <dbReference type="SAM" id="MobiDB-lite"/>
    </source>
</evidence>
<protein>
    <submittedName>
        <fullName evidence="2">Uncharacterized protein</fullName>
    </submittedName>
</protein>
<organism evidence="2 3">
    <name type="scientific">Janthinobacterium agaricidamnosum NBRC 102515 = DSM 9628</name>
    <dbReference type="NCBI Taxonomy" id="1349767"/>
    <lineage>
        <taxon>Bacteria</taxon>
        <taxon>Pseudomonadati</taxon>
        <taxon>Pseudomonadota</taxon>
        <taxon>Betaproteobacteria</taxon>
        <taxon>Burkholderiales</taxon>
        <taxon>Oxalobacteraceae</taxon>
        <taxon>Janthinobacterium</taxon>
    </lineage>
</organism>
<dbReference type="Proteomes" id="UP000027604">
    <property type="component" value="Chromosome I"/>
</dbReference>
<name>W0V854_9BURK</name>